<evidence type="ECO:0000313" key="6">
    <source>
        <dbReference type="Proteomes" id="UP001566132"/>
    </source>
</evidence>
<evidence type="ECO:0000259" key="4">
    <source>
        <dbReference type="PROSITE" id="PS51031"/>
    </source>
</evidence>
<accession>A0ABD1E5N1</accession>
<feature type="domain" description="MADF" evidence="3">
    <location>
        <begin position="5"/>
        <end position="98"/>
    </location>
</feature>
<comment type="subcellular location">
    <subcellularLocation>
        <location evidence="1">Nucleus</location>
    </subcellularLocation>
</comment>
<dbReference type="GO" id="GO:0005634">
    <property type="term" value="C:nucleus"/>
    <property type="evidence" value="ECO:0007669"/>
    <property type="project" value="UniProtKB-SubCell"/>
</dbReference>
<keyword evidence="1" id="KW-0539">Nucleus</keyword>
<dbReference type="Pfam" id="PF10545">
    <property type="entry name" value="MADF_DNA_bdg"/>
    <property type="match status" value="1"/>
</dbReference>
<dbReference type="SMART" id="SM00595">
    <property type="entry name" value="MADF"/>
    <property type="match status" value="1"/>
</dbReference>
<keyword evidence="6" id="KW-1185">Reference proteome</keyword>
<evidence type="ECO:0000256" key="1">
    <source>
        <dbReference type="PROSITE-ProRule" id="PRU00371"/>
    </source>
</evidence>
<dbReference type="InterPro" id="IPR039353">
    <property type="entry name" value="TF_Adf1"/>
</dbReference>
<feature type="region of interest" description="Disordered" evidence="2">
    <location>
        <begin position="127"/>
        <end position="151"/>
    </location>
</feature>
<proteinExistence type="predicted"/>
<feature type="domain" description="BESS" evidence="4">
    <location>
        <begin position="199"/>
        <end position="238"/>
    </location>
</feature>
<protein>
    <recommendedName>
        <fullName evidence="7">Transcription factor Adf-1</fullName>
    </recommendedName>
</protein>
<dbReference type="PANTHER" id="PTHR12243">
    <property type="entry name" value="MADF DOMAIN TRANSCRIPTION FACTOR"/>
    <property type="match status" value="1"/>
</dbReference>
<evidence type="ECO:0000259" key="3">
    <source>
        <dbReference type="PROSITE" id="PS51029"/>
    </source>
</evidence>
<comment type="caution">
    <text evidence="5">The sequence shown here is derived from an EMBL/GenBank/DDBJ whole genome shotgun (WGS) entry which is preliminary data.</text>
</comment>
<dbReference type="InterPro" id="IPR006578">
    <property type="entry name" value="MADF-dom"/>
</dbReference>
<evidence type="ECO:0000313" key="5">
    <source>
        <dbReference type="EMBL" id="KAL1489914.1"/>
    </source>
</evidence>
<dbReference type="PROSITE" id="PS51031">
    <property type="entry name" value="BESS"/>
    <property type="match status" value="1"/>
</dbReference>
<evidence type="ECO:0000256" key="2">
    <source>
        <dbReference type="SAM" id="MobiDB-lite"/>
    </source>
</evidence>
<evidence type="ECO:0008006" key="7">
    <source>
        <dbReference type="Google" id="ProtNLM"/>
    </source>
</evidence>
<dbReference type="InterPro" id="IPR004210">
    <property type="entry name" value="BESS_motif"/>
</dbReference>
<reference evidence="5 6" key="1">
    <citation type="submission" date="2024-05" db="EMBL/GenBank/DDBJ databases">
        <title>Genetic variation in Jamaican populations of the coffee berry borer (Hypothenemus hampei).</title>
        <authorList>
            <person name="Errbii M."/>
            <person name="Myrie A."/>
        </authorList>
    </citation>
    <scope>NUCLEOTIDE SEQUENCE [LARGE SCALE GENOMIC DNA]</scope>
    <source>
        <strain evidence="5">JA-Hopewell-2020-01-JO</strain>
        <tissue evidence="5">Whole body</tissue>
    </source>
</reference>
<sequence>MDIDLLISEVFTRTPLWDQKDKNHHNRFILDKKWDEVAENLNTTRAIVRNKWKALRDKFRTTLASMPKSKSGAAANTMNYKGQWKFFDNLMFLKDKFAPRNHGGNFKIDEDTDNNKKEPIMVTKMNESNITPLTESSTKSSTPSSSFSSPTPAGTIAINIIKKQKRRSQNDIGSAILEIENKKLKYLEDKKIKRVAEQEDEDAAFFKTMIPFVKTLSPFDKLSYHTKIMQVTQKYMRN</sequence>
<gene>
    <name evidence="5" type="ORF">ABEB36_013840</name>
</gene>
<dbReference type="EMBL" id="JBDJPC010000011">
    <property type="protein sequence ID" value="KAL1489914.1"/>
    <property type="molecule type" value="Genomic_DNA"/>
</dbReference>
<dbReference type="PROSITE" id="PS51029">
    <property type="entry name" value="MADF"/>
    <property type="match status" value="1"/>
</dbReference>
<name>A0ABD1E5N1_HYPHA</name>
<organism evidence="5 6">
    <name type="scientific">Hypothenemus hampei</name>
    <name type="common">Coffee berry borer</name>
    <dbReference type="NCBI Taxonomy" id="57062"/>
    <lineage>
        <taxon>Eukaryota</taxon>
        <taxon>Metazoa</taxon>
        <taxon>Ecdysozoa</taxon>
        <taxon>Arthropoda</taxon>
        <taxon>Hexapoda</taxon>
        <taxon>Insecta</taxon>
        <taxon>Pterygota</taxon>
        <taxon>Neoptera</taxon>
        <taxon>Endopterygota</taxon>
        <taxon>Coleoptera</taxon>
        <taxon>Polyphaga</taxon>
        <taxon>Cucujiformia</taxon>
        <taxon>Curculionidae</taxon>
        <taxon>Scolytinae</taxon>
        <taxon>Hypothenemus</taxon>
    </lineage>
</organism>
<feature type="compositionally biased region" description="Low complexity" evidence="2">
    <location>
        <begin position="131"/>
        <end position="151"/>
    </location>
</feature>
<dbReference type="PANTHER" id="PTHR12243:SF69">
    <property type="entry name" value="SI:CH73-59F11.3"/>
    <property type="match status" value="1"/>
</dbReference>
<dbReference type="Proteomes" id="UP001566132">
    <property type="component" value="Unassembled WGS sequence"/>
</dbReference>
<dbReference type="AlphaFoldDB" id="A0ABD1E5N1"/>